<dbReference type="Gene3D" id="2.170.130.10">
    <property type="entry name" value="TonB-dependent receptor, plug domain"/>
    <property type="match status" value="1"/>
</dbReference>
<dbReference type="InterPro" id="IPR037066">
    <property type="entry name" value="Plug_dom_sf"/>
</dbReference>
<dbReference type="SMART" id="SM00965">
    <property type="entry name" value="STN"/>
    <property type="match status" value="1"/>
</dbReference>
<evidence type="ECO:0000313" key="15">
    <source>
        <dbReference type="Proteomes" id="UP000017837"/>
    </source>
</evidence>
<dbReference type="InterPro" id="IPR036942">
    <property type="entry name" value="Beta-barrel_TonB_sf"/>
</dbReference>
<proteinExistence type="inferred from homology"/>
<dbReference type="Proteomes" id="UP000017837">
    <property type="component" value="Unassembled WGS sequence"/>
</dbReference>
<dbReference type="STRING" id="1121022.GCA_000376105_03878"/>
<dbReference type="RefSeq" id="WP_023447421.1">
    <property type="nucleotide sequence ID" value="NZ_AQWM01000036.1"/>
</dbReference>
<dbReference type="InterPro" id="IPR000531">
    <property type="entry name" value="Beta-barrel_TonB"/>
</dbReference>
<accession>V4PBK6</accession>
<keyword evidence="4" id="KW-0406">Ion transport</keyword>
<dbReference type="PATRIC" id="fig|1121022.4.peg.3874"/>
<feature type="domain" description="Secretin/TonB short N-terminal" evidence="13">
    <location>
        <begin position="58"/>
        <end position="108"/>
    </location>
</feature>
<evidence type="ECO:0000256" key="5">
    <source>
        <dbReference type="ARBA" id="ARBA00022692"/>
    </source>
</evidence>
<keyword evidence="2 10" id="KW-0813">Transport</keyword>
<evidence type="ECO:0000256" key="4">
    <source>
        <dbReference type="ARBA" id="ARBA00022496"/>
    </source>
</evidence>
<feature type="chain" id="PRO_5004723552" description="Secretin/TonB short N-terminal domain-containing protein" evidence="12">
    <location>
        <begin position="28"/>
        <end position="1051"/>
    </location>
</feature>
<evidence type="ECO:0000256" key="7">
    <source>
        <dbReference type="ARBA" id="ARBA00023077"/>
    </source>
</evidence>
<keyword evidence="7 11" id="KW-0798">TonB box</keyword>
<evidence type="ECO:0000256" key="8">
    <source>
        <dbReference type="ARBA" id="ARBA00023136"/>
    </source>
</evidence>
<dbReference type="PANTHER" id="PTHR40980">
    <property type="entry name" value="PLUG DOMAIN-CONTAINING PROTEIN"/>
    <property type="match status" value="1"/>
</dbReference>
<keyword evidence="9 10" id="KW-0998">Cell outer membrane</keyword>
<comment type="subcellular location">
    <subcellularLocation>
        <location evidence="1 10">Cell outer membrane</location>
        <topology evidence="1 10">Multi-pass membrane protein</topology>
    </subcellularLocation>
</comment>
<dbReference type="Gene3D" id="3.55.50.30">
    <property type="match status" value="1"/>
</dbReference>
<keyword evidence="15" id="KW-1185">Reference proteome</keyword>
<comment type="similarity">
    <text evidence="10 11">Belongs to the TonB-dependent receptor family.</text>
</comment>
<dbReference type="NCBIfam" id="TIGR01782">
    <property type="entry name" value="TonB-Xanth-Caul"/>
    <property type="match status" value="1"/>
</dbReference>
<evidence type="ECO:0000256" key="1">
    <source>
        <dbReference type="ARBA" id="ARBA00004571"/>
    </source>
</evidence>
<dbReference type="InterPro" id="IPR011662">
    <property type="entry name" value="Secretin/TonB_short_N"/>
</dbReference>
<keyword evidence="5 10" id="KW-0812">Transmembrane</keyword>
<keyword evidence="8 10" id="KW-0472">Membrane</keyword>
<dbReference type="GO" id="GO:0006826">
    <property type="term" value="P:iron ion transport"/>
    <property type="evidence" value="ECO:0007669"/>
    <property type="project" value="UniProtKB-KW"/>
</dbReference>
<dbReference type="Pfam" id="PF07715">
    <property type="entry name" value="Plug"/>
    <property type="match status" value="1"/>
</dbReference>
<dbReference type="AlphaFoldDB" id="V4PBK6"/>
<keyword evidence="12" id="KW-0732">Signal</keyword>
<comment type="caution">
    <text evidence="14">The sequence shown here is derived from an EMBL/GenBank/DDBJ whole genome shotgun (WGS) entry which is preliminary data.</text>
</comment>
<evidence type="ECO:0000256" key="10">
    <source>
        <dbReference type="PROSITE-ProRule" id="PRU01360"/>
    </source>
</evidence>
<feature type="signal peptide" evidence="12">
    <location>
        <begin position="1"/>
        <end position="27"/>
    </location>
</feature>
<evidence type="ECO:0000256" key="11">
    <source>
        <dbReference type="RuleBase" id="RU003357"/>
    </source>
</evidence>
<dbReference type="Gene3D" id="2.40.170.20">
    <property type="entry name" value="TonB-dependent receptor, beta-barrel domain"/>
    <property type="match status" value="1"/>
</dbReference>
<dbReference type="OrthoDB" id="5476657at2"/>
<dbReference type="Pfam" id="PF07660">
    <property type="entry name" value="STN"/>
    <property type="match status" value="1"/>
</dbReference>
<dbReference type="InterPro" id="IPR039426">
    <property type="entry name" value="TonB-dep_rcpt-like"/>
</dbReference>
<reference evidence="14 15" key="1">
    <citation type="journal article" date="2014" name="Nature">
        <title>Sequential evolution of bacterial morphology by co-option of a developmental regulator.</title>
        <authorList>
            <person name="Jiang C."/>
            <person name="Brown P.J."/>
            <person name="Ducret A."/>
            <person name="Brun Y.V."/>
        </authorList>
    </citation>
    <scope>NUCLEOTIDE SEQUENCE [LARGE SCALE GENOMIC DNA]</scope>
    <source>
        <strain evidence="14 15">DSM 16100</strain>
    </source>
</reference>
<evidence type="ECO:0000256" key="2">
    <source>
        <dbReference type="ARBA" id="ARBA00022448"/>
    </source>
</evidence>
<dbReference type="SUPFAM" id="SSF56935">
    <property type="entry name" value="Porins"/>
    <property type="match status" value="1"/>
</dbReference>
<name>V4PBK6_9CAUL</name>
<dbReference type="eggNOG" id="COG4771">
    <property type="taxonomic scope" value="Bacteria"/>
</dbReference>
<dbReference type="Pfam" id="PF00593">
    <property type="entry name" value="TonB_dep_Rec_b-barrel"/>
    <property type="match status" value="1"/>
</dbReference>
<organism evidence="14 15">
    <name type="scientific">Asticcacaulis benevestitus DSM 16100 = ATCC BAA-896</name>
    <dbReference type="NCBI Taxonomy" id="1121022"/>
    <lineage>
        <taxon>Bacteria</taxon>
        <taxon>Pseudomonadati</taxon>
        <taxon>Pseudomonadota</taxon>
        <taxon>Alphaproteobacteria</taxon>
        <taxon>Caulobacterales</taxon>
        <taxon>Caulobacteraceae</taxon>
        <taxon>Asticcacaulis</taxon>
    </lineage>
</organism>
<dbReference type="InterPro" id="IPR010104">
    <property type="entry name" value="TonB_rcpt_bac"/>
</dbReference>
<evidence type="ECO:0000256" key="12">
    <source>
        <dbReference type="SAM" id="SignalP"/>
    </source>
</evidence>
<dbReference type="PANTHER" id="PTHR40980:SF4">
    <property type="entry name" value="TONB-DEPENDENT RECEPTOR-LIKE BETA-BARREL DOMAIN-CONTAINING PROTEIN"/>
    <property type="match status" value="1"/>
</dbReference>
<dbReference type="InterPro" id="IPR012910">
    <property type="entry name" value="Plug_dom"/>
</dbReference>
<evidence type="ECO:0000256" key="6">
    <source>
        <dbReference type="ARBA" id="ARBA00023004"/>
    </source>
</evidence>
<evidence type="ECO:0000259" key="13">
    <source>
        <dbReference type="SMART" id="SM00965"/>
    </source>
</evidence>
<gene>
    <name evidence="14" type="ORF">ABENE_18935</name>
</gene>
<evidence type="ECO:0000256" key="3">
    <source>
        <dbReference type="ARBA" id="ARBA00022452"/>
    </source>
</evidence>
<dbReference type="GO" id="GO:0009279">
    <property type="term" value="C:cell outer membrane"/>
    <property type="evidence" value="ECO:0007669"/>
    <property type="project" value="UniProtKB-SubCell"/>
</dbReference>
<sequence length="1051" mass="115222">MKTKFKLAHGLSALALVVAGLSAPAMAQAQAATQQQGFRIAAKGLAAALKDFSRATGLQVVADPDLLTNKRSSAVSGNLTASAALAQLLAGTGLSGQIADGSVIIRRSAVAAPAAQNDIAPEEAATEVIVTGYAKAMTDSVEDKRRNKTISDRVSADDMGKLPVENVAEALAKVPGVNAVRDSRTGEGDRITIRGLSTELNNYTMNGVKMSGAGSRDAQFYRGVRLSFLPPEGIAGITVHKTIMPNMDGDALGGTVEIDTPTAFNYKKTHLGLSVQGSVMDKFDNPTSAKGALSFAKKFGDRLGVFVTASYSKRQTQFEENGGDGDSQPRTWYSNSETLDADLNDFVFRGMQLATGHAEVERKGLNSSLDWHGDDHQFHLRGTYNEYNKKEFSTRLNFRNDTGKFSTRLSQVDKTDTSLGNPDDMITGSDKRGNIYGYTTRQIVDRDKDGVITDKDKSTKSLYSLDGGSGVWDPQGFRMRRFWEGSYSTGLLSSLNAGGVSRFGKLTLDYDVSVSESRDESDGDYEMEFRTDMYHWLGNKGVGVDSSGDSRYPKWVLNQAGLEGAQDPANFKFASMEAGVSSSTEKLKQVQLNANYEFDHDWLRNIKAGAKFYKSDRKKFEGSFLNLSRSGTLADFAQFYDTPVTDLFDGQYTGDHRLGIVLDDDKMLAELNLANAGKSTFFTGTALNADDPVISDEDTFKFNEQVTAAYVMGEAVFGKLNVIAGARVEKTENTITAYTMDQKLGNEYSVSKSEFTNVLPSVHATYKFRPDLYLRGAVWTSFARPDIARMSSASEYSYNQDPDGDGTNNPVADWLLVAIEKGNPNLKPMKAINVDLSLEWYRGKTGAYSIALYDKNIKNFLFRSSSSNIRNGTAGENEDPNGVIITMANNGKKAHVQGIEVSARQIFDGLPSPYDGFGVSFNGTFQSSSAVTGMSWHPEGYELPLMETPEKVLNLELFYEKYGWEAYLAANYQSEMLSSIQDFGNNPYEQDYTFVDLNLRKKLTPKATVSFNVQNLFDSHTYWLSYGPTTASSRAFTKNGRTISLSFNYIY</sequence>
<evidence type="ECO:0000256" key="9">
    <source>
        <dbReference type="ARBA" id="ARBA00023237"/>
    </source>
</evidence>
<keyword evidence="6" id="KW-0408">Iron</keyword>
<keyword evidence="3 10" id="KW-1134">Transmembrane beta strand</keyword>
<dbReference type="EMBL" id="AWGB01000059">
    <property type="protein sequence ID" value="ESQ85471.1"/>
    <property type="molecule type" value="Genomic_DNA"/>
</dbReference>
<protein>
    <recommendedName>
        <fullName evidence="13">Secretin/TonB short N-terminal domain-containing protein</fullName>
    </recommendedName>
</protein>
<evidence type="ECO:0000313" key="14">
    <source>
        <dbReference type="EMBL" id="ESQ85471.1"/>
    </source>
</evidence>
<dbReference type="PROSITE" id="PS52016">
    <property type="entry name" value="TONB_DEPENDENT_REC_3"/>
    <property type="match status" value="1"/>
</dbReference>
<keyword evidence="4" id="KW-0410">Iron transport</keyword>